<evidence type="ECO:0000256" key="1">
    <source>
        <dbReference type="SAM" id="MobiDB-lite"/>
    </source>
</evidence>
<organism evidence="2 3">
    <name type="scientific">Coccidioides immitis (strain RS)</name>
    <name type="common">Valley fever fungus</name>
    <dbReference type="NCBI Taxonomy" id="246410"/>
    <lineage>
        <taxon>Eukaryota</taxon>
        <taxon>Fungi</taxon>
        <taxon>Dikarya</taxon>
        <taxon>Ascomycota</taxon>
        <taxon>Pezizomycotina</taxon>
        <taxon>Eurotiomycetes</taxon>
        <taxon>Eurotiomycetidae</taxon>
        <taxon>Onygenales</taxon>
        <taxon>Onygenaceae</taxon>
        <taxon>Coccidioides</taxon>
    </lineage>
</organism>
<feature type="region of interest" description="Disordered" evidence="1">
    <location>
        <begin position="1"/>
        <end position="29"/>
    </location>
</feature>
<proteinExistence type="predicted"/>
<accession>A0A0D8JUK3</accession>
<feature type="compositionally biased region" description="Polar residues" evidence="1">
    <location>
        <begin position="10"/>
        <end position="22"/>
    </location>
</feature>
<keyword evidence="3" id="KW-1185">Reference proteome</keyword>
<sequence>MNIDKGIRSSGATTSKTPANNIDNKDALLNTSDKTQREEIFKEKKAYLQKNLADIHKQNKICRLQKQIKYKQRIVNDNFLLKFLLHTQPIEEPDDFNDVKSSKISYYHGKSLDKCKL</sequence>
<protein>
    <submittedName>
        <fullName evidence="2">Uncharacterized protein</fullName>
    </submittedName>
</protein>
<evidence type="ECO:0000313" key="2">
    <source>
        <dbReference type="EMBL" id="KJF59948.1"/>
    </source>
</evidence>
<gene>
    <name evidence="2" type="ORF">CIMG_12624</name>
</gene>
<reference evidence="3" key="1">
    <citation type="journal article" date="2009" name="Genome Res.">
        <title>Comparative genomic analyses of the human fungal pathogens Coccidioides and their relatives.</title>
        <authorList>
            <person name="Sharpton T.J."/>
            <person name="Stajich J.E."/>
            <person name="Rounsley S.D."/>
            <person name="Gardner M.J."/>
            <person name="Wortman J.R."/>
            <person name="Jordar V.S."/>
            <person name="Maiti R."/>
            <person name="Kodira C.D."/>
            <person name="Neafsey D.E."/>
            <person name="Zeng Q."/>
            <person name="Hung C.-Y."/>
            <person name="McMahan C."/>
            <person name="Muszewska A."/>
            <person name="Grynberg M."/>
            <person name="Mandel M.A."/>
            <person name="Kellner E.M."/>
            <person name="Barker B.M."/>
            <person name="Galgiani J.N."/>
            <person name="Orbach M.J."/>
            <person name="Kirkland T.N."/>
            <person name="Cole G.T."/>
            <person name="Henn M.R."/>
            <person name="Birren B.W."/>
            <person name="Taylor J.W."/>
        </authorList>
    </citation>
    <scope>NUCLEOTIDE SEQUENCE [LARGE SCALE GENOMIC DNA]</scope>
    <source>
        <strain evidence="3">RS</strain>
    </source>
</reference>
<dbReference type="AlphaFoldDB" id="A0A0D8JUK3"/>
<dbReference type="GeneID" id="24164251"/>
<dbReference type="EMBL" id="GG704911">
    <property type="protein sequence ID" value="KJF59948.1"/>
    <property type="molecule type" value="Genomic_DNA"/>
</dbReference>
<dbReference type="OMA" id="HTQPIEE"/>
<dbReference type="Proteomes" id="UP000001261">
    <property type="component" value="Unassembled WGS sequence"/>
</dbReference>
<evidence type="ECO:0000313" key="3">
    <source>
        <dbReference type="Proteomes" id="UP000001261"/>
    </source>
</evidence>
<dbReference type="InParanoid" id="A0A0D8JUK3"/>
<dbReference type="RefSeq" id="XP_004445590.1">
    <property type="nucleotide sequence ID" value="XM_004445533.1"/>
</dbReference>
<name>A0A0D8JUK3_COCIM</name>
<dbReference type="VEuPathDB" id="FungiDB:CIMG_12624"/>
<dbReference type="KEGG" id="cim:CIMG_12624"/>
<reference evidence="3" key="2">
    <citation type="journal article" date="2010" name="Genome Res.">
        <title>Population genomic sequencing of Coccidioides fungi reveals recent hybridization and transposon control.</title>
        <authorList>
            <person name="Neafsey D.E."/>
            <person name="Barker B.M."/>
            <person name="Sharpton T.J."/>
            <person name="Stajich J.E."/>
            <person name="Park D.J."/>
            <person name="Whiston E."/>
            <person name="Hung C.-Y."/>
            <person name="McMahan C."/>
            <person name="White J."/>
            <person name="Sykes S."/>
            <person name="Heiman D."/>
            <person name="Young S."/>
            <person name="Zeng Q."/>
            <person name="Abouelleil A."/>
            <person name="Aftuck L."/>
            <person name="Bessette D."/>
            <person name="Brown A."/>
            <person name="FitzGerald M."/>
            <person name="Lui A."/>
            <person name="Macdonald J.P."/>
            <person name="Priest M."/>
            <person name="Orbach M.J."/>
            <person name="Galgiani J.N."/>
            <person name="Kirkland T.N."/>
            <person name="Cole G.T."/>
            <person name="Birren B.W."/>
            <person name="Henn M.R."/>
            <person name="Taylor J.W."/>
            <person name="Rounsley S.D."/>
        </authorList>
    </citation>
    <scope>GENOME REANNOTATION</scope>
    <source>
        <strain evidence="3">RS</strain>
    </source>
</reference>